<feature type="domain" description="Histidine kinase/HSP90-like ATPase" evidence="3">
    <location>
        <begin position="25"/>
        <end position="141"/>
    </location>
</feature>
<evidence type="ECO:0000256" key="2">
    <source>
        <dbReference type="SAM" id="MobiDB-lite"/>
    </source>
</evidence>
<proteinExistence type="predicted"/>
<dbReference type="CDD" id="cd16936">
    <property type="entry name" value="HATPase_RsbW-like"/>
    <property type="match status" value="1"/>
</dbReference>
<reference evidence="4" key="2">
    <citation type="submission" date="2020-09" db="EMBL/GenBank/DDBJ databases">
        <authorList>
            <person name="Sun Q."/>
            <person name="Ohkuma M."/>
        </authorList>
    </citation>
    <scope>NUCLEOTIDE SEQUENCE</scope>
    <source>
        <strain evidence="4">JCM 3086</strain>
    </source>
</reference>
<accession>A0A917K2A4</accession>
<comment type="caution">
    <text evidence="4">The sequence shown here is derived from an EMBL/GenBank/DDBJ whole genome shotgun (WGS) entry which is preliminary data.</text>
</comment>
<evidence type="ECO:0000313" key="4">
    <source>
        <dbReference type="EMBL" id="GGI94882.1"/>
    </source>
</evidence>
<dbReference type="InterPro" id="IPR036890">
    <property type="entry name" value="HATPase_C_sf"/>
</dbReference>
<sequence length="147" mass="16088">MTPHTTSAQALVTAAPHREYWFGLPALRTSVKAARDIVRDRLCAWEVPGDLCCDAVLLVSELSTNVVIHTRSGHVLCGLTLTGEEHLRIEVHDDDHAPLRPSERRPGPGEESGRGLFLVQQIAERWGSARSTRAQGNVVWAELGAHA</sequence>
<evidence type="ECO:0000259" key="3">
    <source>
        <dbReference type="Pfam" id="PF13581"/>
    </source>
</evidence>
<protein>
    <submittedName>
        <fullName evidence="4">ATP-binding protein</fullName>
    </submittedName>
</protein>
<keyword evidence="4" id="KW-0547">Nucleotide-binding</keyword>
<dbReference type="Proteomes" id="UP000657574">
    <property type="component" value="Unassembled WGS sequence"/>
</dbReference>
<dbReference type="InterPro" id="IPR003594">
    <property type="entry name" value="HATPase_dom"/>
</dbReference>
<dbReference type="AlphaFoldDB" id="A0A917K2A4"/>
<keyword evidence="1" id="KW-0723">Serine/threonine-protein kinase</keyword>
<name>A0A917K2A4_9ACTN</name>
<evidence type="ECO:0000256" key="1">
    <source>
        <dbReference type="ARBA" id="ARBA00022527"/>
    </source>
</evidence>
<evidence type="ECO:0000313" key="5">
    <source>
        <dbReference type="Proteomes" id="UP000657574"/>
    </source>
</evidence>
<dbReference type="GO" id="GO:0004674">
    <property type="term" value="F:protein serine/threonine kinase activity"/>
    <property type="evidence" value="ECO:0007669"/>
    <property type="project" value="UniProtKB-KW"/>
</dbReference>
<dbReference type="GO" id="GO:0005524">
    <property type="term" value="F:ATP binding"/>
    <property type="evidence" value="ECO:0007669"/>
    <property type="project" value="UniProtKB-KW"/>
</dbReference>
<keyword evidence="1" id="KW-0808">Transferase</keyword>
<feature type="region of interest" description="Disordered" evidence="2">
    <location>
        <begin position="92"/>
        <end position="113"/>
    </location>
</feature>
<organism evidence="4 5">
    <name type="scientific">Streptomyces brasiliensis</name>
    <dbReference type="NCBI Taxonomy" id="1954"/>
    <lineage>
        <taxon>Bacteria</taxon>
        <taxon>Bacillati</taxon>
        <taxon>Actinomycetota</taxon>
        <taxon>Actinomycetes</taxon>
        <taxon>Kitasatosporales</taxon>
        <taxon>Streptomycetaceae</taxon>
        <taxon>Streptomyces</taxon>
    </lineage>
</organism>
<dbReference type="EMBL" id="BMQA01000001">
    <property type="protein sequence ID" value="GGI94882.1"/>
    <property type="molecule type" value="Genomic_DNA"/>
</dbReference>
<dbReference type="Pfam" id="PF13581">
    <property type="entry name" value="HATPase_c_2"/>
    <property type="match status" value="1"/>
</dbReference>
<keyword evidence="4" id="KW-0067">ATP-binding</keyword>
<dbReference type="InterPro" id="IPR050267">
    <property type="entry name" value="Anti-sigma-factor_SerPK"/>
</dbReference>
<dbReference type="RefSeq" id="WP_189308980.1">
    <property type="nucleotide sequence ID" value="NZ_BMQA01000001.1"/>
</dbReference>
<gene>
    <name evidence="4" type="ORF">GCM10010121_001550</name>
</gene>
<dbReference type="SUPFAM" id="SSF55874">
    <property type="entry name" value="ATPase domain of HSP90 chaperone/DNA topoisomerase II/histidine kinase"/>
    <property type="match status" value="1"/>
</dbReference>
<dbReference type="PANTHER" id="PTHR35526:SF3">
    <property type="entry name" value="ANTI-SIGMA-F FACTOR RSBW"/>
    <property type="match status" value="1"/>
</dbReference>
<dbReference type="PANTHER" id="PTHR35526">
    <property type="entry name" value="ANTI-SIGMA-F FACTOR RSBW-RELATED"/>
    <property type="match status" value="1"/>
</dbReference>
<dbReference type="Gene3D" id="3.30.565.10">
    <property type="entry name" value="Histidine kinase-like ATPase, C-terminal domain"/>
    <property type="match status" value="1"/>
</dbReference>
<reference evidence="4" key="1">
    <citation type="journal article" date="2014" name="Int. J. Syst. Evol. Microbiol.">
        <title>Complete genome sequence of Corynebacterium casei LMG S-19264T (=DSM 44701T), isolated from a smear-ripened cheese.</title>
        <authorList>
            <consortium name="US DOE Joint Genome Institute (JGI-PGF)"/>
            <person name="Walter F."/>
            <person name="Albersmeier A."/>
            <person name="Kalinowski J."/>
            <person name="Ruckert C."/>
        </authorList>
    </citation>
    <scope>NUCLEOTIDE SEQUENCE</scope>
    <source>
        <strain evidence="4">JCM 3086</strain>
    </source>
</reference>
<keyword evidence="5" id="KW-1185">Reference proteome</keyword>
<keyword evidence="1" id="KW-0418">Kinase</keyword>